<dbReference type="AlphaFoldDB" id="A0A222FJT8"/>
<name>A0A222FJT8_9GAMM</name>
<dbReference type="PROSITE" id="PS51257">
    <property type="entry name" value="PROKAR_LIPOPROTEIN"/>
    <property type="match status" value="1"/>
</dbReference>
<accession>A0A222FJT8</accession>
<dbReference type="KEGG" id="bsan:CHH28_11535"/>
<evidence type="ECO:0000313" key="2">
    <source>
        <dbReference type="Proteomes" id="UP000202440"/>
    </source>
</evidence>
<dbReference type="EMBL" id="CP022530">
    <property type="protein sequence ID" value="ASP39268.1"/>
    <property type="molecule type" value="Genomic_DNA"/>
</dbReference>
<reference evidence="1 2" key="1">
    <citation type="submission" date="2017-07" db="EMBL/GenBank/DDBJ databases">
        <title>Annotated genome sequence of Bacterioplanes sanyensis isolated from Red Sea.</title>
        <authorList>
            <person name="Rehman Z.U."/>
        </authorList>
    </citation>
    <scope>NUCLEOTIDE SEQUENCE [LARGE SCALE GENOMIC DNA]</scope>
    <source>
        <strain evidence="1 2">NV9</strain>
    </source>
</reference>
<keyword evidence="2" id="KW-1185">Reference proteome</keyword>
<gene>
    <name evidence="1" type="ORF">CHH28_11535</name>
</gene>
<sequence length="165" mass="18502">MDATMIKWRAHALKGILVMGRKHVFIAVAFLVSSCSEPPEPAKLLPGPIKIDHIQQVKDASGLSKVRIQLRGSNSSYCQLSVNPDLLQPISSPENNIQSQSEIKCWENDRVFSASKGQDGTYTKVETKTHPQIYADEVTVAAVLKEEDVDYFYTLKLSWIKPKSW</sequence>
<dbReference type="Proteomes" id="UP000202440">
    <property type="component" value="Chromosome"/>
</dbReference>
<evidence type="ECO:0000313" key="1">
    <source>
        <dbReference type="EMBL" id="ASP39268.1"/>
    </source>
</evidence>
<proteinExistence type="predicted"/>
<organism evidence="1 2">
    <name type="scientific">Bacterioplanes sanyensis</name>
    <dbReference type="NCBI Taxonomy" id="1249553"/>
    <lineage>
        <taxon>Bacteria</taxon>
        <taxon>Pseudomonadati</taxon>
        <taxon>Pseudomonadota</taxon>
        <taxon>Gammaproteobacteria</taxon>
        <taxon>Oceanospirillales</taxon>
        <taxon>Oceanospirillaceae</taxon>
        <taxon>Bacterioplanes</taxon>
    </lineage>
</organism>
<protein>
    <submittedName>
        <fullName evidence="1">Uncharacterized protein</fullName>
    </submittedName>
</protein>